<dbReference type="AlphaFoldDB" id="A0A0A7NZS3"/>
<keyword evidence="3" id="KW-0411">Iron-sulfur</keyword>
<dbReference type="OrthoDB" id="165469at2"/>
<gene>
    <name evidence="5" type="primary">rdhA28</name>
    <name evidence="6" type="synonym">rdhA</name>
    <name evidence="6" type="ORF">Dm11a5_1006</name>
</gene>
<dbReference type="RefSeq" id="WP_011309542.1">
    <property type="nucleotide sequence ID" value="NZ_AP024514.1"/>
</dbReference>
<dbReference type="Gene3D" id="3.30.70.20">
    <property type="match status" value="1"/>
</dbReference>
<dbReference type="Proteomes" id="UP000076394">
    <property type="component" value="Chromosome"/>
</dbReference>
<evidence type="ECO:0000256" key="2">
    <source>
        <dbReference type="ARBA" id="ARBA00023004"/>
    </source>
</evidence>
<name>A0A0A7NZS3_9CHLR</name>
<dbReference type="InterPro" id="IPR006311">
    <property type="entry name" value="TAT_signal"/>
</dbReference>
<dbReference type="InterPro" id="IPR017896">
    <property type="entry name" value="4Fe4S_Fe-S-bd"/>
</dbReference>
<evidence type="ECO:0000313" key="6">
    <source>
        <dbReference type="EMBL" id="AMU86832.1"/>
    </source>
</evidence>
<evidence type="ECO:0000313" key="7">
    <source>
        <dbReference type="Proteomes" id="UP000076394"/>
    </source>
</evidence>
<evidence type="ECO:0000256" key="1">
    <source>
        <dbReference type="ARBA" id="ARBA00022723"/>
    </source>
</evidence>
<dbReference type="GO" id="GO:0051536">
    <property type="term" value="F:iron-sulfur cluster binding"/>
    <property type="evidence" value="ECO:0007669"/>
    <property type="project" value="UniProtKB-KW"/>
</dbReference>
<evidence type="ECO:0000259" key="4">
    <source>
        <dbReference type="PROSITE" id="PS51379"/>
    </source>
</evidence>
<dbReference type="InterPro" id="IPR017900">
    <property type="entry name" value="4Fe4S_Fe_S_CS"/>
</dbReference>
<keyword evidence="2" id="KW-0408">Iron</keyword>
<protein>
    <submittedName>
        <fullName evidence="5 6">Reductive dehalogenase</fullName>
    </submittedName>
</protein>
<dbReference type="NCBIfam" id="TIGR01409">
    <property type="entry name" value="TAT_signal_seq"/>
    <property type="match status" value="1"/>
</dbReference>
<accession>A0A0A7NZS3</accession>
<dbReference type="PATRIC" id="fig|61435.13.peg.1022"/>
<organism evidence="5">
    <name type="scientific">Dehalococcoides mccartyi</name>
    <dbReference type="NCBI Taxonomy" id="61435"/>
    <lineage>
        <taxon>Bacteria</taxon>
        <taxon>Bacillati</taxon>
        <taxon>Chloroflexota</taxon>
        <taxon>Dehalococcoidia</taxon>
        <taxon>Dehalococcoidales</taxon>
        <taxon>Dehalococcoidaceae</taxon>
        <taxon>Dehalococcoides</taxon>
    </lineage>
</organism>
<dbReference type="PANTHER" id="PTHR42827">
    <property type="entry name" value="IRON-SULFUR CLUSTER-BINDING PROTEIN-RELATED"/>
    <property type="match status" value="1"/>
</dbReference>
<dbReference type="EMBL" id="CP011127">
    <property type="protein sequence ID" value="AMU86832.1"/>
    <property type="molecule type" value="Genomic_DNA"/>
</dbReference>
<dbReference type="PROSITE" id="PS51379">
    <property type="entry name" value="4FE4S_FER_2"/>
    <property type="match status" value="1"/>
</dbReference>
<evidence type="ECO:0000256" key="3">
    <source>
        <dbReference type="ARBA" id="ARBA00023014"/>
    </source>
</evidence>
<sequence>MAEVNRRDFLKAAGVGAAGLSVAAAGSYWNSYHEGQSAFSMQGQEHRQGHEYFNREPFRVDKVTPFSWEVIGPDLPDNHSVGGIHRIDMRWYYGERFKSAGHAVAGSNPAVGYDLTKGDLDCMPNTWPSNGLAGLSTFYQKYYDLYPMMVDVDKEYKYDWLPQLVERFKASIDSRASFNANEGLIAMARSEAQRAVPVSSITTPPEENDWSGVSARRAVFESPELASQLIKRMAADLGATFVGVTPLNKGWVAYSHAPLGGLGGGTGGRGFGLNTPIKIPEWWDNAILVTGTMSWDVNAGDPNYGDSWTGYNISSQIAQQMVKFLKYLGYPARWHSPFGGYDFPVPGIAAECGMGEIGRTSNCLAPDFGGNVRPAVITTSLPLAADKPVDFNLAEFCSRCKLCAQVCPTQAISYADQPDFEIYGLRRFCTNLAKCRDGWNLGAGPMGCRACISVCPWTKKNTWVHRFVREVLSHDATGTSQNVAIWAERTLYPKNYADDLNPPNYKGVYEPPKWITTNEYVSSFVNTPMGVK</sequence>
<feature type="domain" description="4Fe-4S ferredoxin-type" evidence="4">
    <location>
        <begin position="387"/>
        <end position="417"/>
    </location>
</feature>
<dbReference type="PANTHER" id="PTHR42827:SF1">
    <property type="entry name" value="IRON-SULFUR CLUSTER-BINDING PROTEIN"/>
    <property type="match status" value="1"/>
</dbReference>
<dbReference type="Pfam" id="PF13484">
    <property type="entry name" value="Fer4_16"/>
    <property type="match status" value="1"/>
</dbReference>
<dbReference type="SUPFAM" id="SSF54862">
    <property type="entry name" value="4Fe-4S ferredoxins"/>
    <property type="match status" value="1"/>
</dbReference>
<keyword evidence="1" id="KW-0479">Metal-binding</keyword>
<evidence type="ECO:0000313" key="5">
    <source>
        <dbReference type="EMBL" id="AIZ97112.1"/>
    </source>
</evidence>
<reference evidence="5" key="1">
    <citation type="submission" date="2014-10" db="EMBL/GenBank/DDBJ databases">
        <title>Reductive dehalogenase homologous genes as biomarkers for distinguishing populations of Dehalococcoides in mixed dechlorinating cultures and in groundwater.</title>
        <authorList>
            <person name="Perez-De-Mora A."/>
            <person name="Zila A."/>
            <person name="Mcmaster M.L."/>
            <person name="Liang X."/>
            <person name="Dworatzek S."/>
            <person name="Edwards E.A."/>
        </authorList>
    </citation>
    <scope>NUCLEOTIDE SEQUENCE</scope>
</reference>
<dbReference type="EMBL" id="KP085027">
    <property type="protein sequence ID" value="AIZ97112.1"/>
    <property type="molecule type" value="Genomic_DNA"/>
</dbReference>
<dbReference type="PROSITE" id="PS00198">
    <property type="entry name" value="4FE4S_FER_1"/>
    <property type="match status" value="1"/>
</dbReference>
<proteinExistence type="predicted"/>
<dbReference type="Pfam" id="PF10518">
    <property type="entry name" value="TAT_signal"/>
    <property type="match status" value="1"/>
</dbReference>
<dbReference type="GO" id="GO:0046872">
    <property type="term" value="F:metal ion binding"/>
    <property type="evidence" value="ECO:0007669"/>
    <property type="project" value="UniProtKB-KW"/>
</dbReference>
<dbReference type="PROSITE" id="PS51318">
    <property type="entry name" value="TAT"/>
    <property type="match status" value="1"/>
</dbReference>
<reference evidence="6 7" key="2">
    <citation type="submission" date="2015-03" db="EMBL/GenBank/DDBJ databases">
        <title>Genomic characterization of Dehalococcoides mccartyi strain 11a5, an unusal plasmid-containing chloroethene dechlorinator.</title>
        <authorList>
            <person name="Zhao S."/>
            <person name="Ding C."/>
            <person name="He J."/>
        </authorList>
    </citation>
    <scope>NUCLEOTIDE SEQUENCE [LARGE SCALE GENOMIC DNA]</scope>
    <source>
        <strain evidence="6 7">11a5</strain>
    </source>
</reference>
<dbReference type="InterPro" id="IPR019546">
    <property type="entry name" value="TAT_signal_bac_arc"/>
</dbReference>